<dbReference type="EMBL" id="BTGU01000010">
    <property type="protein sequence ID" value="GMN40151.1"/>
    <property type="molecule type" value="Genomic_DNA"/>
</dbReference>
<sequence length="91" mass="10138">MSTKKELAYVEAKGPEERIFGEHGGCFGEAEVGLAWGLVWVGWLEHNGKPLVGACDHDYGLDGYIRRCSCRRGGVEELLFFLSLFFVLSLL</sequence>
<comment type="caution">
    <text evidence="1">The sequence shown here is derived from an EMBL/GenBank/DDBJ whole genome shotgun (WGS) entry which is preliminary data.</text>
</comment>
<gene>
    <name evidence="1" type="ORF">TIFTF001_009380</name>
</gene>
<proteinExistence type="predicted"/>
<evidence type="ECO:0000313" key="2">
    <source>
        <dbReference type="Proteomes" id="UP001187192"/>
    </source>
</evidence>
<dbReference type="Proteomes" id="UP001187192">
    <property type="component" value="Unassembled WGS sequence"/>
</dbReference>
<organism evidence="1 2">
    <name type="scientific">Ficus carica</name>
    <name type="common">Common fig</name>
    <dbReference type="NCBI Taxonomy" id="3494"/>
    <lineage>
        <taxon>Eukaryota</taxon>
        <taxon>Viridiplantae</taxon>
        <taxon>Streptophyta</taxon>
        <taxon>Embryophyta</taxon>
        <taxon>Tracheophyta</taxon>
        <taxon>Spermatophyta</taxon>
        <taxon>Magnoliopsida</taxon>
        <taxon>eudicotyledons</taxon>
        <taxon>Gunneridae</taxon>
        <taxon>Pentapetalae</taxon>
        <taxon>rosids</taxon>
        <taxon>fabids</taxon>
        <taxon>Rosales</taxon>
        <taxon>Moraceae</taxon>
        <taxon>Ficeae</taxon>
        <taxon>Ficus</taxon>
    </lineage>
</organism>
<keyword evidence="2" id="KW-1185">Reference proteome</keyword>
<name>A0AA88D2I9_FICCA</name>
<dbReference type="AlphaFoldDB" id="A0AA88D2I9"/>
<reference evidence="1" key="1">
    <citation type="submission" date="2023-07" db="EMBL/GenBank/DDBJ databases">
        <title>draft genome sequence of fig (Ficus carica).</title>
        <authorList>
            <person name="Takahashi T."/>
            <person name="Nishimura K."/>
        </authorList>
    </citation>
    <scope>NUCLEOTIDE SEQUENCE</scope>
</reference>
<evidence type="ECO:0000313" key="1">
    <source>
        <dbReference type="EMBL" id="GMN40151.1"/>
    </source>
</evidence>
<protein>
    <submittedName>
        <fullName evidence="1">Uncharacterized protein</fullName>
    </submittedName>
</protein>
<accession>A0AA88D2I9</accession>